<protein>
    <submittedName>
        <fullName evidence="1">Uncharacterized protein</fullName>
    </submittedName>
</protein>
<dbReference type="EMBL" id="GBRH01254616">
    <property type="protein sequence ID" value="JAD43279.1"/>
    <property type="molecule type" value="Transcribed_RNA"/>
</dbReference>
<accession>A0A0A8ZV35</accession>
<organism evidence="1">
    <name type="scientific">Arundo donax</name>
    <name type="common">Giant reed</name>
    <name type="synonym">Donax arundinaceus</name>
    <dbReference type="NCBI Taxonomy" id="35708"/>
    <lineage>
        <taxon>Eukaryota</taxon>
        <taxon>Viridiplantae</taxon>
        <taxon>Streptophyta</taxon>
        <taxon>Embryophyta</taxon>
        <taxon>Tracheophyta</taxon>
        <taxon>Spermatophyta</taxon>
        <taxon>Magnoliopsida</taxon>
        <taxon>Liliopsida</taxon>
        <taxon>Poales</taxon>
        <taxon>Poaceae</taxon>
        <taxon>PACMAD clade</taxon>
        <taxon>Arundinoideae</taxon>
        <taxon>Arundineae</taxon>
        <taxon>Arundo</taxon>
    </lineage>
</organism>
<evidence type="ECO:0000313" key="1">
    <source>
        <dbReference type="EMBL" id="JAD43279.1"/>
    </source>
</evidence>
<sequence>MPASYTSTQGKTFFSPARCQAYVVIRTESATFPLDM</sequence>
<dbReference type="AlphaFoldDB" id="A0A0A8ZV35"/>
<proteinExistence type="predicted"/>
<reference evidence="1" key="2">
    <citation type="journal article" date="2015" name="Data Brief">
        <title>Shoot transcriptome of the giant reed, Arundo donax.</title>
        <authorList>
            <person name="Barrero R.A."/>
            <person name="Guerrero F.D."/>
            <person name="Moolhuijzen P."/>
            <person name="Goolsby J.A."/>
            <person name="Tidwell J."/>
            <person name="Bellgard S.E."/>
            <person name="Bellgard M.I."/>
        </authorList>
    </citation>
    <scope>NUCLEOTIDE SEQUENCE</scope>
    <source>
        <tissue evidence="1">Shoot tissue taken approximately 20 cm above the soil surface</tissue>
    </source>
</reference>
<reference evidence="1" key="1">
    <citation type="submission" date="2014-09" db="EMBL/GenBank/DDBJ databases">
        <authorList>
            <person name="Magalhaes I.L.F."/>
            <person name="Oliveira U."/>
            <person name="Santos F.R."/>
            <person name="Vidigal T.H.D.A."/>
            <person name="Brescovit A.D."/>
            <person name="Santos A.J."/>
        </authorList>
    </citation>
    <scope>NUCLEOTIDE SEQUENCE</scope>
    <source>
        <tissue evidence="1">Shoot tissue taken approximately 20 cm above the soil surface</tissue>
    </source>
</reference>
<name>A0A0A8ZV35_ARUDO</name>